<dbReference type="Pfam" id="PF17917">
    <property type="entry name" value="RT_RNaseH"/>
    <property type="match status" value="1"/>
</dbReference>
<dbReference type="PANTHER" id="PTHR37984">
    <property type="entry name" value="PROTEIN CBG26694"/>
    <property type="match status" value="1"/>
</dbReference>
<evidence type="ECO:0000259" key="7">
    <source>
        <dbReference type="Pfam" id="PF17917"/>
    </source>
</evidence>
<gene>
    <name evidence="8" type="ORF">TKK_017678</name>
</gene>
<dbReference type="InterPro" id="IPR043128">
    <property type="entry name" value="Rev_trsase/Diguanyl_cyclase"/>
</dbReference>
<feature type="domain" description="Reverse transcriptase RNase H-like" evidence="7">
    <location>
        <begin position="69"/>
        <end position="171"/>
    </location>
</feature>
<dbReference type="PANTHER" id="PTHR37984:SF5">
    <property type="entry name" value="PROTEIN NYNRIN-LIKE"/>
    <property type="match status" value="1"/>
</dbReference>
<evidence type="ECO:0000313" key="9">
    <source>
        <dbReference type="Proteomes" id="UP001627154"/>
    </source>
</evidence>
<evidence type="ECO:0000313" key="8">
    <source>
        <dbReference type="EMBL" id="KAL3386904.1"/>
    </source>
</evidence>
<sequence length="234" mass="27131">MPKNLRDLRRFTGLISWYRRFVPNVASLAAPLNNLLCKNVRWTWGETQEKAFNTLKEHLIKAPILACPNFSETFILQTDASNDGLGAVLTQNIDGKERVIAYASRTLNKAEKNYSATEKECLAVKWGIWKLRDYLEGYHFVVITDHQSLRWLSKIDNPSDRLARWAIELNQWDFEVKYRKSTENTVADALSRSPLEICAVDDFDNWYSATFEKTEKSPDENPEYCISDGKLYKH</sequence>
<evidence type="ECO:0000256" key="5">
    <source>
        <dbReference type="ARBA" id="ARBA00022801"/>
    </source>
</evidence>
<dbReference type="Proteomes" id="UP001627154">
    <property type="component" value="Unassembled WGS sequence"/>
</dbReference>
<protein>
    <recommendedName>
        <fullName evidence="7">Reverse transcriptase RNase H-like domain-containing protein</fullName>
    </recommendedName>
</protein>
<comment type="caution">
    <text evidence="8">The sequence shown here is derived from an EMBL/GenBank/DDBJ whole genome shotgun (WGS) entry which is preliminary data.</text>
</comment>
<dbReference type="FunFam" id="3.10.20.370:FF:000001">
    <property type="entry name" value="Retrovirus-related Pol polyprotein from transposon 17.6-like protein"/>
    <property type="match status" value="1"/>
</dbReference>
<organism evidence="8 9">
    <name type="scientific">Trichogramma kaykai</name>
    <dbReference type="NCBI Taxonomy" id="54128"/>
    <lineage>
        <taxon>Eukaryota</taxon>
        <taxon>Metazoa</taxon>
        <taxon>Ecdysozoa</taxon>
        <taxon>Arthropoda</taxon>
        <taxon>Hexapoda</taxon>
        <taxon>Insecta</taxon>
        <taxon>Pterygota</taxon>
        <taxon>Neoptera</taxon>
        <taxon>Endopterygota</taxon>
        <taxon>Hymenoptera</taxon>
        <taxon>Apocrita</taxon>
        <taxon>Proctotrupomorpha</taxon>
        <taxon>Chalcidoidea</taxon>
        <taxon>Trichogrammatidae</taxon>
        <taxon>Trichogramma</taxon>
    </lineage>
</organism>
<dbReference type="InterPro" id="IPR050951">
    <property type="entry name" value="Retrovirus_Pol_polyprotein"/>
</dbReference>
<reference evidence="8 9" key="1">
    <citation type="journal article" date="2024" name="bioRxiv">
        <title>A reference genome for Trichogramma kaykai: A tiny desert-dwelling parasitoid wasp with competing sex-ratio distorters.</title>
        <authorList>
            <person name="Culotta J."/>
            <person name="Lindsey A.R."/>
        </authorList>
    </citation>
    <scope>NUCLEOTIDE SEQUENCE [LARGE SCALE GENOMIC DNA]</scope>
    <source>
        <strain evidence="8 9">KSX58</strain>
    </source>
</reference>
<dbReference type="GO" id="GO:0004519">
    <property type="term" value="F:endonuclease activity"/>
    <property type="evidence" value="ECO:0007669"/>
    <property type="project" value="UniProtKB-KW"/>
</dbReference>
<dbReference type="SUPFAM" id="SSF56672">
    <property type="entry name" value="DNA/RNA polymerases"/>
    <property type="match status" value="1"/>
</dbReference>
<evidence type="ECO:0000256" key="2">
    <source>
        <dbReference type="ARBA" id="ARBA00022695"/>
    </source>
</evidence>
<evidence type="ECO:0000256" key="4">
    <source>
        <dbReference type="ARBA" id="ARBA00022759"/>
    </source>
</evidence>
<name>A0ABD2W2E3_9HYME</name>
<dbReference type="GO" id="GO:0016787">
    <property type="term" value="F:hydrolase activity"/>
    <property type="evidence" value="ECO:0007669"/>
    <property type="project" value="UniProtKB-KW"/>
</dbReference>
<dbReference type="AlphaFoldDB" id="A0ABD2W2E3"/>
<proteinExistence type="predicted"/>
<evidence type="ECO:0000256" key="6">
    <source>
        <dbReference type="ARBA" id="ARBA00022918"/>
    </source>
</evidence>
<dbReference type="InterPro" id="IPR043502">
    <property type="entry name" value="DNA/RNA_pol_sf"/>
</dbReference>
<keyword evidence="2" id="KW-0548">Nucleotidyltransferase</keyword>
<accession>A0ABD2W2E3</accession>
<dbReference type="CDD" id="cd09274">
    <property type="entry name" value="RNase_HI_RT_Ty3"/>
    <property type="match status" value="1"/>
</dbReference>
<evidence type="ECO:0000256" key="3">
    <source>
        <dbReference type="ARBA" id="ARBA00022722"/>
    </source>
</evidence>
<keyword evidence="3" id="KW-0540">Nuclease</keyword>
<dbReference type="EMBL" id="JBJJXI010000142">
    <property type="protein sequence ID" value="KAL3386904.1"/>
    <property type="molecule type" value="Genomic_DNA"/>
</dbReference>
<dbReference type="InterPro" id="IPR041373">
    <property type="entry name" value="RT_RNaseH"/>
</dbReference>
<dbReference type="Gene3D" id="3.10.20.370">
    <property type="match status" value="1"/>
</dbReference>
<keyword evidence="1" id="KW-0808">Transferase</keyword>
<dbReference type="Gene3D" id="3.30.70.270">
    <property type="match status" value="1"/>
</dbReference>
<dbReference type="FunFam" id="3.30.70.270:FF:000026">
    <property type="entry name" value="Transposon Ty3-G Gag-Pol polyprotein"/>
    <property type="match status" value="1"/>
</dbReference>
<evidence type="ECO:0000256" key="1">
    <source>
        <dbReference type="ARBA" id="ARBA00022679"/>
    </source>
</evidence>
<dbReference type="GO" id="GO:0003964">
    <property type="term" value="F:RNA-directed DNA polymerase activity"/>
    <property type="evidence" value="ECO:0007669"/>
    <property type="project" value="UniProtKB-KW"/>
</dbReference>
<keyword evidence="6" id="KW-0695">RNA-directed DNA polymerase</keyword>
<keyword evidence="5" id="KW-0378">Hydrolase</keyword>
<keyword evidence="9" id="KW-1185">Reference proteome</keyword>
<keyword evidence="4" id="KW-0255">Endonuclease</keyword>